<keyword evidence="9" id="KW-1185">Reference proteome</keyword>
<evidence type="ECO:0000256" key="2">
    <source>
        <dbReference type="ARBA" id="ARBA00022481"/>
    </source>
</evidence>
<name>A0ABD1NRD8_9LAMI</name>
<evidence type="ECO:0000313" key="8">
    <source>
        <dbReference type="EMBL" id="KAL2453952.1"/>
    </source>
</evidence>
<keyword evidence="2" id="KW-0488">Methylation</keyword>
<evidence type="ECO:0000256" key="3">
    <source>
        <dbReference type="ARBA" id="ARBA00022723"/>
    </source>
</evidence>
<comment type="subcellular location">
    <subcellularLocation>
        <location evidence="1">Membrane</location>
        <topology evidence="1">Peripheral membrane protein</topology>
    </subcellularLocation>
</comment>
<dbReference type="Gene3D" id="3.30.70.100">
    <property type="match status" value="1"/>
</dbReference>
<comment type="caution">
    <text evidence="8">The sequence shown here is derived from an EMBL/GenBank/DDBJ whole genome shotgun (WGS) entry which is preliminary data.</text>
</comment>
<feature type="region of interest" description="Disordered" evidence="6">
    <location>
        <begin position="82"/>
        <end position="303"/>
    </location>
</feature>
<dbReference type="GO" id="GO:0046872">
    <property type="term" value="F:metal ion binding"/>
    <property type="evidence" value="ECO:0007669"/>
    <property type="project" value="UniProtKB-KW"/>
</dbReference>
<dbReference type="EMBL" id="JBFOLK010000518">
    <property type="protein sequence ID" value="KAL2453952.1"/>
    <property type="molecule type" value="Genomic_DNA"/>
</dbReference>
<evidence type="ECO:0000256" key="1">
    <source>
        <dbReference type="ARBA" id="ARBA00004170"/>
    </source>
</evidence>
<protein>
    <submittedName>
        <fullName evidence="8">HMA domain-containing protein</fullName>
    </submittedName>
</protein>
<gene>
    <name evidence="8" type="ORF">Adt_48548</name>
</gene>
<reference evidence="9" key="1">
    <citation type="submission" date="2024-07" db="EMBL/GenBank/DDBJ databases">
        <title>Two chromosome-level genome assemblies of Korean endemic species Abeliophyllum distichum and Forsythia ovata (Oleaceae).</title>
        <authorList>
            <person name="Jang H."/>
        </authorList>
    </citation>
    <scope>NUCLEOTIDE SEQUENCE [LARGE SCALE GENOMIC DNA]</scope>
</reference>
<dbReference type="CDD" id="cd00371">
    <property type="entry name" value="HMA"/>
    <property type="match status" value="1"/>
</dbReference>
<feature type="domain" description="HMA" evidence="7">
    <location>
        <begin position="16"/>
        <end position="79"/>
    </location>
</feature>
<accession>A0ABD1NRD8</accession>
<feature type="compositionally biased region" description="Low complexity" evidence="6">
    <location>
        <begin position="138"/>
        <end position="148"/>
    </location>
</feature>
<dbReference type="InterPro" id="IPR036163">
    <property type="entry name" value="HMA_dom_sf"/>
</dbReference>
<dbReference type="PROSITE" id="PS50846">
    <property type="entry name" value="HMA_2"/>
    <property type="match status" value="1"/>
</dbReference>
<keyword evidence="4" id="KW-0449">Lipoprotein</keyword>
<sequence length="381" mass="40197">MATQEAAENPLQAIKNKTWILRTSIHCEGCKKKVKKILNQVHGVENVEVDIKQQKVIVTGNVDGDSLIKKLIKSGKNAELWPQKAEKKEKNSGKGKNIEKQTGRESNEQKINDNGGKKEQKPAVKVEVVQDPAKLSDGGASTSGFAAKSGGGSGGAAEVDGGEVKSSGKSGAAGSAEVSEGSVKTSSGVQVVESKSEEKKPESSSAGARPPATEEKGDSDSKSGVASEKGNGVGGGGSESGTSGKKKKKQGQNGNNNECAKSSAATPACTGSEKHHDAGPPPISVPAYHIPPRQHDYHDYPPPPLYYAPQPAYSVSYNTVYPTNSYTASYRADPPPYSYAHTYPGREFEPPPPSDPDSHSRQPLDSFEMFSDENPNGCFVM</sequence>
<keyword evidence="4" id="KW-0636">Prenylation</keyword>
<dbReference type="PANTHER" id="PTHR45868:SF69">
    <property type="entry name" value="HEAVY METAL-ASSOCIATED ISOPRENYLATED PLANT PROTEIN 35"/>
    <property type="match status" value="1"/>
</dbReference>
<dbReference type="SUPFAM" id="SSF55008">
    <property type="entry name" value="HMA, heavy metal-associated domain"/>
    <property type="match status" value="1"/>
</dbReference>
<dbReference type="PANTHER" id="PTHR45868">
    <property type="entry name" value="HEAVY METAL-ASSOCIATED ISOPRENYLATED PLANT PROTEIN 33-RELATED"/>
    <property type="match status" value="1"/>
</dbReference>
<feature type="compositionally biased region" description="Basic and acidic residues" evidence="6">
    <location>
        <begin position="84"/>
        <end position="124"/>
    </location>
</feature>
<proteinExistence type="inferred from homology"/>
<dbReference type="GO" id="GO:0016020">
    <property type="term" value="C:membrane"/>
    <property type="evidence" value="ECO:0007669"/>
    <property type="project" value="UniProtKB-SubCell"/>
</dbReference>
<dbReference type="AlphaFoldDB" id="A0ABD1NRD8"/>
<feature type="compositionally biased region" description="Basic and acidic residues" evidence="6">
    <location>
        <begin position="212"/>
        <end position="221"/>
    </location>
</feature>
<dbReference type="GO" id="GO:0009626">
    <property type="term" value="P:plant-type hypersensitive response"/>
    <property type="evidence" value="ECO:0007669"/>
    <property type="project" value="UniProtKB-KW"/>
</dbReference>
<evidence type="ECO:0000256" key="6">
    <source>
        <dbReference type="SAM" id="MobiDB-lite"/>
    </source>
</evidence>
<keyword evidence="3" id="KW-0479">Metal-binding</keyword>
<organism evidence="8 9">
    <name type="scientific">Abeliophyllum distichum</name>
    <dbReference type="NCBI Taxonomy" id="126358"/>
    <lineage>
        <taxon>Eukaryota</taxon>
        <taxon>Viridiplantae</taxon>
        <taxon>Streptophyta</taxon>
        <taxon>Embryophyta</taxon>
        <taxon>Tracheophyta</taxon>
        <taxon>Spermatophyta</taxon>
        <taxon>Magnoliopsida</taxon>
        <taxon>eudicotyledons</taxon>
        <taxon>Gunneridae</taxon>
        <taxon>Pentapetalae</taxon>
        <taxon>asterids</taxon>
        <taxon>lamiids</taxon>
        <taxon>Lamiales</taxon>
        <taxon>Oleaceae</taxon>
        <taxon>Forsythieae</taxon>
        <taxon>Abeliophyllum</taxon>
    </lineage>
</organism>
<feature type="region of interest" description="Disordered" evidence="6">
    <location>
        <begin position="327"/>
        <end position="381"/>
    </location>
</feature>
<dbReference type="InterPro" id="IPR006121">
    <property type="entry name" value="HMA_dom"/>
</dbReference>
<evidence type="ECO:0000313" key="9">
    <source>
        <dbReference type="Proteomes" id="UP001604336"/>
    </source>
</evidence>
<comment type="similarity">
    <text evidence="5">Belongs to the HIPP family.</text>
</comment>
<feature type="compositionally biased region" description="Low complexity" evidence="6">
    <location>
        <begin position="156"/>
        <end position="193"/>
    </location>
</feature>
<evidence type="ECO:0000259" key="7">
    <source>
        <dbReference type="PROSITE" id="PS50846"/>
    </source>
</evidence>
<dbReference type="Proteomes" id="UP001604336">
    <property type="component" value="Unassembled WGS sequence"/>
</dbReference>
<evidence type="ECO:0000256" key="4">
    <source>
        <dbReference type="ARBA" id="ARBA00023289"/>
    </source>
</evidence>
<dbReference type="Pfam" id="PF00403">
    <property type="entry name" value="HMA"/>
    <property type="match status" value="1"/>
</dbReference>
<evidence type="ECO:0000256" key="5">
    <source>
        <dbReference type="ARBA" id="ARBA00024045"/>
    </source>
</evidence>